<dbReference type="PANTHER" id="PTHR30465:SF43">
    <property type="entry name" value="OLIGOPEPTIDE ABC TRANSPORTER, PERMEASE PROTEIN"/>
    <property type="match status" value="1"/>
</dbReference>
<dbReference type="RefSeq" id="WP_120676808.1">
    <property type="nucleotide sequence ID" value="NZ_RBAL01000003.1"/>
</dbReference>
<keyword evidence="2 7" id="KW-0813">Transport</keyword>
<dbReference type="InterPro" id="IPR045621">
    <property type="entry name" value="BPD_transp_1_N"/>
</dbReference>
<dbReference type="PROSITE" id="PS50928">
    <property type="entry name" value="ABC_TM1"/>
    <property type="match status" value="1"/>
</dbReference>
<name>A0A3A9Z8Z0_9ACTN</name>
<protein>
    <submittedName>
        <fullName evidence="9">ABC transporter permease</fullName>
    </submittedName>
</protein>
<comment type="similarity">
    <text evidence="7">Belongs to the binding-protein-dependent transport system permease family.</text>
</comment>
<gene>
    <name evidence="9" type="ORF">D7294_07440</name>
</gene>
<evidence type="ECO:0000256" key="3">
    <source>
        <dbReference type="ARBA" id="ARBA00022475"/>
    </source>
</evidence>
<evidence type="ECO:0000256" key="1">
    <source>
        <dbReference type="ARBA" id="ARBA00004651"/>
    </source>
</evidence>
<feature type="domain" description="ABC transmembrane type-1" evidence="8">
    <location>
        <begin position="103"/>
        <end position="315"/>
    </location>
</feature>
<feature type="transmembrane region" description="Helical" evidence="7">
    <location>
        <begin position="295"/>
        <end position="322"/>
    </location>
</feature>
<dbReference type="InterPro" id="IPR000515">
    <property type="entry name" value="MetI-like"/>
</dbReference>
<dbReference type="PANTHER" id="PTHR30465">
    <property type="entry name" value="INNER MEMBRANE ABC TRANSPORTER"/>
    <property type="match status" value="1"/>
</dbReference>
<dbReference type="EMBL" id="RBAL01000003">
    <property type="protein sequence ID" value="RKN44932.1"/>
    <property type="molecule type" value="Genomic_DNA"/>
</dbReference>
<organism evidence="9 10">
    <name type="scientific">Streptomyces hoynatensis</name>
    <dbReference type="NCBI Taxonomy" id="1141874"/>
    <lineage>
        <taxon>Bacteria</taxon>
        <taxon>Bacillati</taxon>
        <taxon>Actinomycetota</taxon>
        <taxon>Actinomycetes</taxon>
        <taxon>Kitasatosporales</taxon>
        <taxon>Streptomycetaceae</taxon>
        <taxon>Streptomyces</taxon>
    </lineage>
</organism>
<dbReference type="GO" id="GO:0055085">
    <property type="term" value="P:transmembrane transport"/>
    <property type="evidence" value="ECO:0007669"/>
    <property type="project" value="InterPro"/>
</dbReference>
<feature type="transmembrane region" description="Helical" evidence="7">
    <location>
        <begin position="254"/>
        <end position="275"/>
    </location>
</feature>
<feature type="transmembrane region" description="Helical" evidence="7">
    <location>
        <begin position="9"/>
        <end position="29"/>
    </location>
</feature>
<keyword evidence="6 7" id="KW-0472">Membrane</keyword>
<dbReference type="SUPFAM" id="SSF161098">
    <property type="entry name" value="MetI-like"/>
    <property type="match status" value="1"/>
</dbReference>
<comment type="caution">
    <text evidence="9">The sequence shown here is derived from an EMBL/GenBank/DDBJ whole genome shotgun (WGS) entry which is preliminary data.</text>
</comment>
<accession>A0A3A9Z8Z0</accession>
<evidence type="ECO:0000313" key="10">
    <source>
        <dbReference type="Proteomes" id="UP000272474"/>
    </source>
</evidence>
<evidence type="ECO:0000256" key="5">
    <source>
        <dbReference type="ARBA" id="ARBA00022989"/>
    </source>
</evidence>
<dbReference type="AlphaFoldDB" id="A0A3A9Z8Z0"/>
<evidence type="ECO:0000256" key="6">
    <source>
        <dbReference type="ARBA" id="ARBA00023136"/>
    </source>
</evidence>
<evidence type="ECO:0000313" key="9">
    <source>
        <dbReference type="EMBL" id="RKN44932.1"/>
    </source>
</evidence>
<keyword evidence="4 7" id="KW-0812">Transmembrane</keyword>
<dbReference type="InterPro" id="IPR035906">
    <property type="entry name" value="MetI-like_sf"/>
</dbReference>
<comment type="subcellular location">
    <subcellularLocation>
        <location evidence="1 7">Cell membrane</location>
        <topology evidence="1 7">Multi-pass membrane protein</topology>
    </subcellularLocation>
</comment>
<evidence type="ECO:0000256" key="4">
    <source>
        <dbReference type="ARBA" id="ARBA00022692"/>
    </source>
</evidence>
<feature type="transmembrane region" description="Helical" evidence="7">
    <location>
        <begin position="103"/>
        <end position="126"/>
    </location>
</feature>
<feature type="transmembrane region" description="Helical" evidence="7">
    <location>
        <begin position="138"/>
        <end position="162"/>
    </location>
</feature>
<evidence type="ECO:0000256" key="2">
    <source>
        <dbReference type="ARBA" id="ARBA00022448"/>
    </source>
</evidence>
<keyword evidence="10" id="KW-1185">Reference proteome</keyword>
<keyword evidence="3" id="KW-1003">Cell membrane</keyword>
<proteinExistence type="inferred from homology"/>
<reference evidence="9 10" key="1">
    <citation type="journal article" date="2014" name="Int. J. Syst. Evol. Microbiol.">
        <title>Streptomyces hoynatensis sp. nov., isolated from deep marine sediment.</title>
        <authorList>
            <person name="Veyisoglu A."/>
            <person name="Sahin N."/>
        </authorList>
    </citation>
    <scope>NUCLEOTIDE SEQUENCE [LARGE SCALE GENOMIC DNA]</scope>
    <source>
        <strain evidence="9 10">KCTC 29097</strain>
    </source>
</reference>
<evidence type="ECO:0000259" key="8">
    <source>
        <dbReference type="PROSITE" id="PS50928"/>
    </source>
</evidence>
<dbReference type="Pfam" id="PF00528">
    <property type="entry name" value="BPD_transp_1"/>
    <property type="match status" value="1"/>
</dbReference>
<sequence length="333" mass="37172">MLSFLSRRVLLMIVTLLAISLASFFIISLPPGDYVSTLEAQAESRGEVMSNDQLITLRARYGLDQPFFVQYWKWISNIVFHGDFGQAFAWNSRPVSDLIWDRVGLSILLSLSTLLFVWALAFPIGIFSAVRQYSAGDYVATFFGFVGMAIPEFMLALVFMYIGTRYFGQSPGGLFSPEYQDAAWNLGKVMDLASHMWLPIVIIGMSGTAGLIRITRANLLDELYKPYVVAARAKGLPEWKLLLKYPVRMSLSPFFSTVGWLLPGLISGETIISIVMSLPTTGPLLLGGVENQDMYLVGSFILILSALTVVGTLISDLALAWWDPRIRYRYEGR</sequence>
<dbReference type="Proteomes" id="UP000272474">
    <property type="component" value="Unassembled WGS sequence"/>
</dbReference>
<keyword evidence="5 7" id="KW-1133">Transmembrane helix</keyword>
<feature type="transmembrane region" description="Helical" evidence="7">
    <location>
        <begin position="196"/>
        <end position="215"/>
    </location>
</feature>
<dbReference type="Gene3D" id="1.10.3720.10">
    <property type="entry name" value="MetI-like"/>
    <property type="match status" value="1"/>
</dbReference>
<dbReference type="OrthoDB" id="3543764at2"/>
<evidence type="ECO:0000256" key="7">
    <source>
        <dbReference type="RuleBase" id="RU363032"/>
    </source>
</evidence>
<dbReference type="Pfam" id="PF19300">
    <property type="entry name" value="BPD_transp_1_N"/>
    <property type="match status" value="1"/>
</dbReference>
<dbReference type="CDD" id="cd06261">
    <property type="entry name" value="TM_PBP2"/>
    <property type="match status" value="1"/>
</dbReference>
<dbReference type="GO" id="GO:0005886">
    <property type="term" value="C:plasma membrane"/>
    <property type="evidence" value="ECO:0007669"/>
    <property type="project" value="UniProtKB-SubCell"/>
</dbReference>